<organism evidence="6 7">
    <name type="scientific">candidate division WS5 bacterium</name>
    <dbReference type="NCBI Taxonomy" id="2093353"/>
    <lineage>
        <taxon>Bacteria</taxon>
        <taxon>candidate division WS5</taxon>
    </lineage>
</organism>
<evidence type="ECO:0000256" key="1">
    <source>
        <dbReference type="ARBA" id="ARBA00022729"/>
    </source>
</evidence>
<accession>A0A419DBG6</accession>
<gene>
    <name evidence="6" type="ORF">C4544_05145</name>
</gene>
<dbReference type="PANTHER" id="PTHR11878">
    <property type="entry name" value="SODIUM/CALCIUM EXCHANGER"/>
    <property type="match status" value="1"/>
</dbReference>
<keyword evidence="1" id="KW-0732">Signal</keyword>
<dbReference type="InterPro" id="IPR038081">
    <property type="entry name" value="CalX-like_sf"/>
</dbReference>
<comment type="caution">
    <text evidence="6">The sequence shown here is derived from an EMBL/GenBank/DDBJ whole genome shotgun (WGS) entry which is preliminary data.</text>
</comment>
<evidence type="ECO:0000313" key="7">
    <source>
        <dbReference type="Proteomes" id="UP000285655"/>
    </source>
</evidence>
<dbReference type="Pfam" id="PF03160">
    <property type="entry name" value="Calx-beta"/>
    <property type="match status" value="3"/>
</dbReference>
<dbReference type="InterPro" id="IPR051171">
    <property type="entry name" value="CaCA"/>
</dbReference>
<dbReference type="PANTHER" id="PTHR11878:SF65">
    <property type="entry name" value="NA_CA-EXCHANGE PROTEIN, ISOFORM G"/>
    <property type="match status" value="1"/>
</dbReference>
<reference evidence="6 7" key="1">
    <citation type="journal article" date="2017" name="ISME J.">
        <title>Energy and carbon metabolisms in a deep terrestrial subsurface fluid microbial community.</title>
        <authorList>
            <person name="Momper L."/>
            <person name="Jungbluth S.P."/>
            <person name="Lee M.D."/>
            <person name="Amend J.P."/>
        </authorList>
    </citation>
    <scope>NUCLEOTIDE SEQUENCE [LARGE SCALE GENOMIC DNA]</scope>
    <source>
        <strain evidence="6">SURF_29</strain>
    </source>
</reference>
<dbReference type="Proteomes" id="UP000285655">
    <property type="component" value="Unassembled WGS sequence"/>
</dbReference>
<dbReference type="EMBL" id="QZJW01000045">
    <property type="protein sequence ID" value="RJO60428.1"/>
    <property type="molecule type" value="Genomic_DNA"/>
</dbReference>
<dbReference type="GO" id="GO:0016020">
    <property type="term" value="C:membrane"/>
    <property type="evidence" value="ECO:0007669"/>
    <property type="project" value="InterPro"/>
</dbReference>
<dbReference type="Gene3D" id="2.60.40.2030">
    <property type="match status" value="3"/>
</dbReference>
<name>A0A419DBG6_9BACT</name>
<feature type="non-terminal residue" evidence="6">
    <location>
        <position position="1"/>
    </location>
</feature>
<evidence type="ECO:0000256" key="3">
    <source>
        <dbReference type="ARBA" id="ARBA00022837"/>
    </source>
</evidence>
<dbReference type="SUPFAM" id="SSF141072">
    <property type="entry name" value="CalX-like"/>
    <property type="match status" value="3"/>
</dbReference>
<protein>
    <recommendedName>
        <fullName evidence="5">Calx-beta domain-containing protein</fullName>
    </recommendedName>
</protein>
<dbReference type="SMART" id="SM00237">
    <property type="entry name" value="Calx_beta"/>
    <property type="match status" value="1"/>
</dbReference>
<keyword evidence="3" id="KW-0106">Calcium</keyword>
<dbReference type="GO" id="GO:0007154">
    <property type="term" value="P:cell communication"/>
    <property type="evidence" value="ECO:0007669"/>
    <property type="project" value="InterPro"/>
</dbReference>
<proteinExistence type="predicted"/>
<keyword evidence="4" id="KW-0813">Transport</keyword>
<evidence type="ECO:0000313" key="6">
    <source>
        <dbReference type="EMBL" id="RJO60428.1"/>
    </source>
</evidence>
<dbReference type="InterPro" id="IPR003644">
    <property type="entry name" value="Calx_beta"/>
</dbReference>
<sequence>QFTVTLSEESATATVVYYEVTGSAEGGSDYTALSGTVTVPAYTLSVPINVAVMDDLTLEGTETVVVTITGTDNASIIVGASSSATVNINDNDSAAVTVGDVSITEGGDLVFTVTLNNAVAGGFDVNVSFTDDTASGVYFEDYDSTGVPLSFTGTAGESKTVTVWTNPDGLIETDETFTVNLSSANTLVDVSDTATGTIINDDTATVSLTATADAAEPSTNGQFTVNLSGGVSDRFTTVTYSVNGTATPGADYTALSGSLMIPPYTPFVTIDVSVLDDLISNEGTETVSVTLTGTNDTAITIVLPDSATVNITDND</sequence>
<evidence type="ECO:0000256" key="2">
    <source>
        <dbReference type="ARBA" id="ARBA00022737"/>
    </source>
</evidence>
<dbReference type="AlphaFoldDB" id="A0A419DBG6"/>
<keyword evidence="2" id="KW-0677">Repeat</keyword>
<keyword evidence="4" id="KW-0406">Ion transport</keyword>
<feature type="domain" description="Calx-beta" evidence="5">
    <location>
        <begin position="194"/>
        <end position="292"/>
    </location>
</feature>
<evidence type="ECO:0000256" key="4">
    <source>
        <dbReference type="ARBA" id="ARBA00023065"/>
    </source>
</evidence>
<dbReference type="GO" id="GO:0030001">
    <property type="term" value="P:metal ion transport"/>
    <property type="evidence" value="ECO:0007669"/>
    <property type="project" value="TreeGrafter"/>
</dbReference>
<evidence type="ECO:0000259" key="5">
    <source>
        <dbReference type="SMART" id="SM00237"/>
    </source>
</evidence>